<reference evidence="3 4" key="1">
    <citation type="submission" date="2018-10" db="EMBL/GenBank/DDBJ databases">
        <title>Genome sequencing of Mucilaginibacter sp. HYN0043.</title>
        <authorList>
            <person name="Kim M."/>
            <person name="Yi H."/>
        </authorList>
    </citation>
    <scope>NUCLEOTIDE SEQUENCE [LARGE SCALE GENOMIC DNA]</scope>
    <source>
        <strain evidence="3 4">HYN0043</strain>
    </source>
</reference>
<name>A0A494VW47_9SPHI</name>
<evidence type="ECO:0000256" key="1">
    <source>
        <dbReference type="ARBA" id="ARBA00022884"/>
    </source>
</evidence>
<sequence>MKIFVANLPYHITNEGIRQLFGLFGVVLSSKIVTHNGKSKGFGFLEMADPNRAEMAIKELDGAPIDDRNIVVRPADNQEMEESAVHKRPRISFKIK</sequence>
<dbReference type="RefSeq" id="WP_119406870.1">
    <property type="nucleotide sequence ID" value="NZ_CP032869.1"/>
</dbReference>
<dbReference type="OrthoDB" id="9798855at2"/>
<proteinExistence type="predicted"/>
<gene>
    <name evidence="3" type="ORF">HYN43_026460</name>
</gene>
<accession>A0A494VW47</accession>
<dbReference type="GO" id="GO:0003729">
    <property type="term" value="F:mRNA binding"/>
    <property type="evidence" value="ECO:0007669"/>
    <property type="project" value="TreeGrafter"/>
</dbReference>
<dbReference type="EMBL" id="CP032869">
    <property type="protein sequence ID" value="AYL98599.1"/>
    <property type="molecule type" value="Genomic_DNA"/>
</dbReference>
<feature type="domain" description="RRM" evidence="2">
    <location>
        <begin position="1"/>
        <end position="77"/>
    </location>
</feature>
<dbReference type="PANTHER" id="PTHR48025:SF1">
    <property type="entry name" value="RRM DOMAIN-CONTAINING PROTEIN"/>
    <property type="match status" value="1"/>
</dbReference>
<dbReference type="SUPFAM" id="SSF54928">
    <property type="entry name" value="RNA-binding domain, RBD"/>
    <property type="match status" value="1"/>
</dbReference>
<evidence type="ECO:0000313" key="3">
    <source>
        <dbReference type="EMBL" id="AYL98599.1"/>
    </source>
</evidence>
<evidence type="ECO:0000313" key="4">
    <source>
        <dbReference type="Proteomes" id="UP000270046"/>
    </source>
</evidence>
<dbReference type="InterPro" id="IPR035979">
    <property type="entry name" value="RBD_domain_sf"/>
</dbReference>
<dbReference type="InterPro" id="IPR012677">
    <property type="entry name" value="Nucleotide-bd_a/b_plait_sf"/>
</dbReference>
<evidence type="ECO:0000259" key="2">
    <source>
        <dbReference type="PROSITE" id="PS50102"/>
    </source>
</evidence>
<keyword evidence="4" id="KW-1185">Reference proteome</keyword>
<dbReference type="KEGG" id="muh:HYN43_026460"/>
<dbReference type="InterPro" id="IPR050502">
    <property type="entry name" value="Euk_RNA-bind_prot"/>
</dbReference>
<dbReference type="PANTHER" id="PTHR48025">
    <property type="entry name" value="OS02G0815200 PROTEIN"/>
    <property type="match status" value="1"/>
</dbReference>
<dbReference type="PROSITE" id="PS50102">
    <property type="entry name" value="RRM"/>
    <property type="match status" value="1"/>
</dbReference>
<dbReference type="Proteomes" id="UP000270046">
    <property type="component" value="Chromosome"/>
</dbReference>
<organism evidence="3 4">
    <name type="scientific">Mucilaginibacter celer</name>
    <dbReference type="NCBI Taxonomy" id="2305508"/>
    <lineage>
        <taxon>Bacteria</taxon>
        <taxon>Pseudomonadati</taxon>
        <taxon>Bacteroidota</taxon>
        <taxon>Sphingobacteriia</taxon>
        <taxon>Sphingobacteriales</taxon>
        <taxon>Sphingobacteriaceae</taxon>
        <taxon>Mucilaginibacter</taxon>
    </lineage>
</organism>
<keyword evidence="1" id="KW-0694">RNA-binding</keyword>
<dbReference type="SMART" id="SM00360">
    <property type="entry name" value="RRM"/>
    <property type="match status" value="1"/>
</dbReference>
<dbReference type="Pfam" id="PF00076">
    <property type="entry name" value="RRM_1"/>
    <property type="match status" value="1"/>
</dbReference>
<dbReference type="InterPro" id="IPR000504">
    <property type="entry name" value="RRM_dom"/>
</dbReference>
<dbReference type="AlphaFoldDB" id="A0A494VW47"/>
<dbReference type="Gene3D" id="3.30.70.330">
    <property type="match status" value="1"/>
</dbReference>
<protein>
    <submittedName>
        <fullName evidence="3">RNA-binding protein</fullName>
    </submittedName>
</protein>